<dbReference type="RefSeq" id="WP_117250362.1">
    <property type="nucleotide sequence ID" value="NZ_CAXOCU010000038.1"/>
</dbReference>
<feature type="domain" description="Glycosyl transferase family 1" evidence="1">
    <location>
        <begin position="213"/>
        <end position="366"/>
    </location>
</feature>
<dbReference type="PANTHER" id="PTHR12526:SF627">
    <property type="entry name" value="D-RHAMNOSYLTRANSFERASE WBPZ"/>
    <property type="match status" value="1"/>
</dbReference>
<dbReference type="InterPro" id="IPR001296">
    <property type="entry name" value="Glyco_trans_1"/>
</dbReference>
<accession>A0A1C3SZI1</accession>
<dbReference type="GO" id="GO:1901135">
    <property type="term" value="P:carbohydrate derivative metabolic process"/>
    <property type="evidence" value="ECO:0007669"/>
    <property type="project" value="UniProtKB-ARBA"/>
</dbReference>
<dbReference type="EMBL" id="LT603717">
    <property type="protein sequence ID" value="SCA96008.1"/>
    <property type="molecule type" value="Genomic_DNA"/>
</dbReference>
<proteinExistence type="predicted"/>
<reference evidence="2" key="2">
    <citation type="submission" date="2016-08" db="EMBL/GenBank/DDBJ databases">
        <title>Klebsiella loci capsule.</title>
        <authorList>
            <person name="Holt K.E."/>
            <person name="Thomson N.R."/>
        </authorList>
    </citation>
    <scope>NUCLEOTIDE SEQUENCE</scope>
    <source>
        <strain evidence="2">INF188</strain>
    </source>
</reference>
<name>A0A1C3SZI1_KLEPN</name>
<sequence length="389" mass="43994">MKKILVVFHDPNIRSGATASMLTIMDALINNDDIIVEALIPHKTGELFSILKEKKVAVHKYKYYTCRYNCDTKAIFIPIRYTKALLKVGVSFFSAIVWLIKNRERFNVVYSNTSDIYIGAFISILAKIPHIWHLREFGIEDQNCRHIVGDKLFYKFAGKFSKRLICISQALKRKVIRFVDDSKVRVVYNDIILSSNNGRGYQARTLGGAMLFKPKILIAGSLIPGKGQLDVILAINELKNIGVMYEVGIAGDDTTAYANFLKNQVKELKLEKDVKFLGYISDLQRLRSEYNIGVISSNAEAFGRVTIEGMLAGLVMVATDTGANPELIDHSQSGYLYRNNDVSDLTKVLKYLHEHQSIWPNIIKNANEISKKYTEGRAGKQIIEIIEEM</sequence>
<organism evidence="2">
    <name type="scientific">Klebsiella pneumoniae</name>
    <dbReference type="NCBI Taxonomy" id="573"/>
    <lineage>
        <taxon>Bacteria</taxon>
        <taxon>Pseudomonadati</taxon>
        <taxon>Pseudomonadota</taxon>
        <taxon>Gammaproteobacteria</taxon>
        <taxon>Enterobacterales</taxon>
        <taxon>Enterobacteriaceae</taxon>
        <taxon>Klebsiella/Raoultella group</taxon>
        <taxon>Klebsiella</taxon>
        <taxon>Klebsiella pneumoniae complex</taxon>
    </lineage>
</organism>
<dbReference type="SUPFAM" id="SSF53756">
    <property type="entry name" value="UDP-Glycosyltransferase/glycogen phosphorylase"/>
    <property type="match status" value="1"/>
</dbReference>
<dbReference type="GO" id="GO:0016757">
    <property type="term" value="F:glycosyltransferase activity"/>
    <property type="evidence" value="ECO:0007669"/>
    <property type="project" value="InterPro"/>
</dbReference>
<dbReference type="CDD" id="cd03801">
    <property type="entry name" value="GT4_PimA-like"/>
    <property type="match status" value="1"/>
</dbReference>
<keyword evidence="2" id="KW-0808">Transferase</keyword>
<evidence type="ECO:0000313" key="2">
    <source>
        <dbReference type="EMBL" id="SCA96008.1"/>
    </source>
</evidence>
<reference evidence="2" key="1">
    <citation type="submission" date="2016-07" db="EMBL/GenBank/DDBJ databases">
        <authorList>
            <person name="Informatics P."/>
        </authorList>
    </citation>
    <scope>NUCLEOTIDE SEQUENCE</scope>
    <source>
        <strain evidence="2">INF188</strain>
    </source>
</reference>
<dbReference type="Gene3D" id="3.40.50.2000">
    <property type="entry name" value="Glycogen Phosphorylase B"/>
    <property type="match status" value="2"/>
</dbReference>
<dbReference type="PANTHER" id="PTHR12526">
    <property type="entry name" value="GLYCOSYLTRANSFERASE"/>
    <property type="match status" value="1"/>
</dbReference>
<evidence type="ECO:0000259" key="1">
    <source>
        <dbReference type="Pfam" id="PF00534"/>
    </source>
</evidence>
<protein>
    <submittedName>
        <fullName evidence="2">Glycosyltransferase</fullName>
    </submittedName>
</protein>
<gene>
    <name evidence="2" type="primary">wcsF</name>
    <name evidence="2" type="synonym">KL141_00009</name>
</gene>
<dbReference type="AlphaFoldDB" id="A0A1C3SZI1"/>
<dbReference type="Pfam" id="PF00534">
    <property type="entry name" value="Glycos_transf_1"/>
    <property type="match status" value="1"/>
</dbReference>